<protein>
    <submittedName>
        <fullName evidence="1">Uncharacterized protein</fullName>
    </submittedName>
</protein>
<evidence type="ECO:0000313" key="2">
    <source>
        <dbReference type="Proteomes" id="UP000198565"/>
    </source>
</evidence>
<reference evidence="2" key="1">
    <citation type="submission" date="2016-10" db="EMBL/GenBank/DDBJ databases">
        <authorList>
            <person name="Varghese N."/>
            <person name="Submissions S."/>
        </authorList>
    </citation>
    <scope>NUCLEOTIDE SEQUENCE [LARGE SCALE GENOMIC DNA]</scope>
    <source>
        <strain evidence="2">CGMCC 1.4250</strain>
    </source>
</reference>
<dbReference type="Proteomes" id="UP000198565">
    <property type="component" value="Unassembled WGS sequence"/>
</dbReference>
<accession>A0A1I4NES3</accession>
<gene>
    <name evidence="1" type="ORF">SAMN04487943_108161</name>
</gene>
<proteinExistence type="predicted"/>
<organism evidence="1 2">
    <name type="scientific">Gracilibacillus orientalis</name>
    <dbReference type="NCBI Taxonomy" id="334253"/>
    <lineage>
        <taxon>Bacteria</taxon>
        <taxon>Bacillati</taxon>
        <taxon>Bacillota</taxon>
        <taxon>Bacilli</taxon>
        <taxon>Bacillales</taxon>
        <taxon>Bacillaceae</taxon>
        <taxon>Gracilibacillus</taxon>
    </lineage>
</organism>
<dbReference type="AlphaFoldDB" id="A0A1I4NES3"/>
<dbReference type="EMBL" id="FOTR01000008">
    <property type="protein sequence ID" value="SFM14001.1"/>
    <property type="molecule type" value="Genomic_DNA"/>
</dbReference>
<evidence type="ECO:0000313" key="1">
    <source>
        <dbReference type="EMBL" id="SFM14001.1"/>
    </source>
</evidence>
<name>A0A1I4NES3_9BACI</name>
<sequence>MDPTNVIGKELHRCENKKEKLISSYALKEVILSVTCCCLFPLLRKTEIYESFLTEDQVS</sequence>
<keyword evidence="2" id="KW-1185">Reference proteome</keyword>